<name>A0A5J9U2B9_9POAL</name>
<dbReference type="AlphaFoldDB" id="A0A5J9U2B9"/>
<dbReference type="PANTHER" id="PTHR14873">
    <property type="entry name" value="OS06G0694100 PROTEIN"/>
    <property type="match status" value="1"/>
</dbReference>
<evidence type="ECO:0000313" key="2">
    <source>
        <dbReference type="EMBL" id="TVU17191.1"/>
    </source>
</evidence>
<accession>A0A5J9U2B9</accession>
<proteinExistence type="predicted"/>
<keyword evidence="1" id="KW-1133">Transmembrane helix</keyword>
<keyword evidence="1" id="KW-0472">Membrane</keyword>
<organism evidence="2 3">
    <name type="scientific">Eragrostis curvula</name>
    <name type="common">weeping love grass</name>
    <dbReference type="NCBI Taxonomy" id="38414"/>
    <lineage>
        <taxon>Eukaryota</taxon>
        <taxon>Viridiplantae</taxon>
        <taxon>Streptophyta</taxon>
        <taxon>Embryophyta</taxon>
        <taxon>Tracheophyta</taxon>
        <taxon>Spermatophyta</taxon>
        <taxon>Magnoliopsida</taxon>
        <taxon>Liliopsida</taxon>
        <taxon>Poales</taxon>
        <taxon>Poaceae</taxon>
        <taxon>PACMAD clade</taxon>
        <taxon>Chloridoideae</taxon>
        <taxon>Eragrostideae</taxon>
        <taxon>Eragrostidinae</taxon>
        <taxon>Eragrostis</taxon>
    </lineage>
</organism>
<feature type="transmembrane region" description="Helical" evidence="1">
    <location>
        <begin position="183"/>
        <end position="202"/>
    </location>
</feature>
<keyword evidence="3" id="KW-1185">Reference proteome</keyword>
<gene>
    <name evidence="2" type="ORF">EJB05_33208</name>
</gene>
<sequence length="212" mass="23857">MMPEVVPPLKAVVKETCVDAENNEIGAVKPPKEHAVVASHQFRWLVSQVCALQMILKLCSCQLRAWMVSFMHIARNVKVTELNLYEDAILDACCHNIPADDELWRALGVGKYTLLGDEENPWLSMFERRLPCFGCGIEWCWLQLFFIVASTTIGTLESGLDLLFCFCGEFSNCENPEHVFRKAVIFTAATIIALSILLICCVNKRFLHSCAV</sequence>
<comment type="caution">
    <text evidence="2">The sequence shown here is derived from an EMBL/GenBank/DDBJ whole genome shotgun (WGS) entry which is preliminary data.</text>
</comment>
<dbReference type="PANTHER" id="PTHR14873:SF1">
    <property type="entry name" value="OS06G0694100 PROTEIN"/>
    <property type="match status" value="1"/>
</dbReference>
<evidence type="ECO:0000313" key="3">
    <source>
        <dbReference type="Proteomes" id="UP000324897"/>
    </source>
</evidence>
<dbReference type="Gramene" id="TVU17191">
    <property type="protein sequence ID" value="TVU17191"/>
    <property type="gene ID" value="EJB05_33208"/>
</dbReference>
<protein>
    <submittedName>
        <fullName evidence="2">Uncharacterized protein</fullName>
    </submittedName>
</protein>
<dbReference type="EMBL" id="RWGY01000029">
    <property type="protein sequence ID" value="TVU17191.1"/>
    <property type="molecule type" value="Genomic_DNA"/>
</dbReference>
<keyword evidence="1" id="KW-0812">Transmembrane</keyword>
<feature type="non-terminal residue" evidence="2">
    <location>
        <position position="1"/>
    </location>
</feature>
<reference evidence="2 3" key="1">
    <citation type="journal article" date="2019" name="Sci. Rep.">
        <title>A high-quality genome of Eragrostis curvula grass provides insights into Poaceae evolution and supports new strategies to enhance forage quality.</title>
        <authorList>
            <person name="Carballo J."/>
            <person name="Santos B.A.C.M."/>
            <person name="Zappacosta D."/>
            <person name="Garbus I."/>
            <person name="Selva J.P."/>
            <person name="Gallo C.A."/>
            <person name="Diaz A."/>
            <person name="Albertini E."/>
            <person name="Caccamo M."/>
            <person name="Echenique V."/>
        </authorList>
    </citation>
    <scope>NUCLEOTIDE SEQUENCE [LARGE SCALE GENOMIC DNA]</scope>
    <source>
        <strain evidence="3">cv. Victoria</strain>
        <tissue evidence="2">Leaf</tissue>
    </source>
</reference>
<dbReference type="OrthoDB" id="753785at2759"/>
<dbReference type="Proteomes" id="UP000324897">
    <property type="component" value="Chromosome 7"/>
</dbReference>
<evidence type="ECO:0000256" key="1">
    <source>
        <dbReference type="SAM" id="Phobius"/>
    </source>
</evidence>